<evidence type="ECO:0000313" key="4">
    <source>
        <dbReference type="Proteomes" id="UP000194873"/>
    </source>
</evidence>
<sequence length="304" mass="32587">MNSQNFTLLLLGWDDTPQHSGSPQPAPLELARSLSPQATLSVILPHLPGSSGEEIPHAHITGLADLQLSDLEAAAGAPINRPAGAWEAPAAPYVGATHNVEESQEEIPVAGGLLNQDSFAIEAAEPSTEEAQDLGEYTASTSTDTTAPGTSFVPLMLSHDRATLTEALETLRTPPIEGDDLNFRVIQYARFATRLALAEQFAVIYAMDWPVWLAALEIRQATGRPLVLHVHSLATDRDTPADRGWGLELERLALRRADLVLADSEAVAQRLIAEYDLSAEQVRVVAAYDDEALLAAVRPLGLAS</sequence>
<dbReference type="SUPFAM" id="SSF53756">
    <property type="entry name" value="UDP-Glycosyltransferase/glycogen phosphorylase"/>
    <property type="match status" value="1"/>
</dbReference>
<dbReference type="Proteomes" id="UP000194873">
    <property type="component" value="Unassembled WGS sequence"/>
</dbReference>
<accession>A0A243W970</accession>
<comment type="caution">
    <text evidence="3">The sequence shown here is derived from an EMBL/GenBank/DDBJ whole genome shotgun (WGS) entry which is preliminary data.</text>
</comment>
<evidence type="ECO:0000256" key="1">
    <source>
        <dbReference type="SAM" id="MobiDB-lite"/>
    </source>
</evidence>
<feature type="region of interest" description="Disordered" evidence="1">
    <location>
        <begin position="124"/>
        <end position="145"/>
    </location>
</feature>
<evidence type="ECO:0000313" key="3">
    <source>
        <dbReference type="EMBL" id="OUJ71948.1"/>
    </source>
</evidence>
<dbReference type="Gene3D" id="3.40.50.2000">
    <property type="entry name" value="Glycogen Phosphorylase B"/>
    <property type="match status" value="1"/>
</dbReference>
<dbReference type="OrthoDB" id="9810929at2"/>
<dbReference type="GO" id="GO:0016757">
    <property type="term" value="F:glycosyltransferase activity"/>
    <property type="evidence" value="ECO:0007669"/>
    <property type="project" value="UniProtKB-ARBA"/>
</dbReference>
<feature type="domain" description="Glycosyltransferase subfamily 4-like N-terminal" evidence="2">
    <location>
        <begin position="178"/>
        <end position="286"/>
    </location>
</feature>
<dbReference type="EMBL" id="MTSE01000013">
    <property type="protein sequence ID" value="OUJ71948.1"/>
    <property type="molecule type" value="Genomic_DNA"/>
</dbReference>
<dbReference type="AlphaFoldDB" id="A0A243W970"/>
<dbReference type="RefSeq" id="WP_086595925.1">
    <property type="nucleotide sequence ID" value="NZ_MTSE01000013.1"/>
</dbReference>
<dbReference type="Pfam" id="PF13579">
    <property type="entry name" value="Glyco_trans_4_4"/>
    <property type="match status" value="1"/>
</dbReference>
<gene>
    <name evidence="3" type="ORF">BXP70_20220</name>
</gene>
<keyword evidence="4" id="KW-1185">Reference proteome</keyword>
<reference evidence="3 4" key="1">
    <citation type="submission" date="2017-01" db="EMBL/GenBank/DDBJ databases">
        <title>A new Hymenobacter.</title>
        <authorList>
            <person name="Liang Y."/>
            <person name="Feng F."/>
        </authorList>
    </citation>
    <scope>NUCLEOTIDE SEQUENCE [LARGE SCALE GENOMIC DNA]</scope>
    <source>
        <strain evidence="3">MIMBbqt21</strain>
    </source>
</reference>
<evidence type="ECO:0000259" key="2">
    <source>
        <dbReference type="Pfam" id="PF13579"/>
    </source>
</evidence>
<proteinExistence type="predicted"/>
<protein>
    <recommendedName>
        <fullName evidence="2">Glycosyltransferase subfamily 4-like N-terminal domain-containing protein</fullName>
    </recommendedName>
</protein>
<dbReference type="InterPro" id="IPR028098">
    <property type="entry name" value="Glyco_trans_4-like_N"/>
</dbReference>
<organism evidence="3 4">
    <name type="scientific">Hymenobacter crusticola</name>
    <dbReference type="NCBI Taxonomy" id="1770526"/>
    <lineage>
        <taxon>Bacteria</taxon>
        <taxon>Pseudomonadati</taxon>
        <taxon>Bacteroidota</taxon>
        <taxon>Cytophagia</taxon>
        <taxon>Cytophagales</taxon>
        <taxon>Hymenobacteraceae</taxon>
        <taxon>Hymenobacter</taxon>
    </lineage>
</organism>
<name>A0A243W970_9BACT</name>